<accession>A0A4Y2WWJ4</accession>
<dbReference type="Proteomes" id="UP000499080">
    <property type="component" value="Unassembled WGS sequence"/>
</dbReference>
<gene>
    <name evidence="4" type="ORF">AVEN_176085_1</name>
    <name evidence="1" type="ORF">AVEN_25163_1</name>
    <name evidence="2" type="ORF">AVEN_31965_1</name>
    <name evidence="3" type="ORF">AVEN_42074_1</name>
</gene>
<keyword evidence="5" id="KW-1185">Reference proteome</keyword>
<reference evidence="4 5" key="1">
    <citation type="journal article" date="2019" name="Sci. Rep.">
        <title>Orb-weaving spider Araneus ventricosus genome elucidates the spidroin gene catalogue.</title>
        <authorList>
            <person name="Kono N."/>
            <person name="Nakamura H."/>
            <person name="Ohtoshi R."/>
            <person name="Moran D.A.P."/>
            <person name="Shinohara A."/>
            <person name="Yoshida Y."/>
            <person name="Fujiwara M."/>
            <person name="Mori M."/>
            <person name="Tomita M."/>
            <person name="Arakawa K."/>
        </authorList>
    </citation>
    <scope>NUCLEOTIDE SEQUENCE [LARGE SCALE GENOMIC DNA]</scope>
</reference>
<evidence type="ECO:0000313" key="2">
    <source>
        <dbReference type="EMBL" id="GBO40865.1"/>
    </source>
</evidence>
<name>A0A4Y2WWJ4_ARAVE</name>
<comment type="caution">
    <text evidence="4">The sequence shown here is derived from an EMBL/GenBank/DDBJ whole genome shotgun (WGS) entry which is preliminary data.</text>
</comment>
<evidence type="ECO:0000313" key="1">
    <source>
        <dbReference type="EMBL" id="GBO40864.1"/>
    </source>
</evidence>
<organism evidence="4 5">
    <name type="scientific">Araneus ventricosus</name>
    <name type="common">Orbweaver spider</name>
    <name type="synonym">Epeira ventricosa</name>
    <dbReference type="NCBI Taxonomy" id="182803"/>
    <lineage>
        <taxon>Eukaryota</taxon>
        <taxon>Metazoa</taxon>
        <taxon>Ecdysozoa</taxon>
        <taxon>Arthropoda</taxon>
        <taxon>Chelicerata</taxon>
        <taxon>Arachnida</taxon>
        <taxon>Araneae</taxon>
        <taxon>Araneomorphae</taxon>
        <taxon>Entelegynae</taxon>
        <taxon>Araneoidea</taxon>
        <taxon>Araneidae</taxon>
        <taxon>Araneus</taxon>
    </lineage>
</organism>
<dbReference type="AlphaFoldDB" id="A0A4Y2WWJ4"/>
<dbReference type="EMBL" id="BGPR01066262">
    <property type="protein sequence ID" value="GBO40865.1"/>
    <property type="molecule type" value="Genomic_DNA"/>
</dbReference>
<dbReference type="EMBL" id="BGPR01066268">
    <property type="protein sequence ID" value="GBO40870.1"/>
    <property type="molecule type" value="Genomic_DNA"/>
</dbReference>
<sequence length="105" mass="12543">MTPPHILGAYNLKEYLTSWMDARWMDTTTSTAWPWEPTNRKIFESIDLGFQDKSVNFRQHAENMQQFTNAEYNRHRCCECPQNASYFQKDSSSMRRRYKACITCE</sequence>
<proteinExistence type="predicted"/>
<dbReference type="EMBL" id="BGPR01066261">
    <property type="protein sequence ID" value="GBO40864.1"/>
    <property type="molecule type" value="Genomic_DNA"/>
</dbReference>
<protein>
    <submittedName>
        <fullName evidence="4">Uncharacterized protein</fullName>
    </submittedName>
</protein>
<evidence type="ECO:0000313" key="5">
    <source>
        <dbReference type="Proteomes" id="UP000499080"/>
    </source>
</evidence>
<evidence type="ECO:0000313" key="4">
    <source>
        <dbReference type="EMBL" id="GBO40870.1"/>
    </source>
</evidence>
<dbReference type="EMBL" id="BGPR01066264">
    <property type="protein sequence ID" value="GBO40867.1"/>
    <property type="molecule type" value="Genomic_DNA"/>
</dbReference>
<evidence type="ECO:0000313" key="3">
    <source>
        <dbReference type="EMBL" id="GBO40867.1"/>
    </source>
</evidence>